<evidence type="ECO:0000313" key="2">
    <source>
        <dbReference type="Proteomes" id="UP001174136"/>
    </source>
</evidence>
<evidence type="ECO:0000313" key="1">
    <source>
        <dbReference type="EMBL" id="KAK0142538.1"/>
    </source>
</evidence>
<accession>A0AA47MLG3</accession>
<dbReference type="Gene3D" id="3.40.50.1820">
    <property type="entry name" value="alpha/beta hydrolase"/>
    <property type="match status" value="1"/>
</dbReference>
<proteinExistence type="predicted"/>
<dbReference type="Proteomes" id="UP001174136">
    <property type="component" value="Unassembled WGS sequence"/>
</dbReference>
<gene>
    <name evidence="1" type="ORF">N1851_019535</name>
</gene>
<keyword evidence="2" id="KW-1185">Reference proteome</keyword>
<dbReference type="AlphaFoldDB" id="A0AA47MLG3"/>
<comment type="caution">
    <text evidence="1">The sequence shown here is derived from an EMBL/GenBank/DDBJ whole genome shotgun (WGS) entry which is preliminary data.</text>
</comment>
<dbReference type="EMBL" id="JAOPHQ010003560">
    <property type="protein sequence ID" value="KAK0142538.1"/>
    <property type="molecule type" value="Genomic_DNA"/>
</dbReference>
<dbReference type="InterPro" id="IPR029058">
    <property type="entry name" value="AB_hydrolase_fold"/>
</dbReference>
<reference evidence="1" key="1">
    <citation type="journal article" date="2023" name="Front. Mar. Sci.">
        <title>A new Merluccius polli reference genome to investigate the effects of global change in West African waters.</title>
        <authorList>
            <person name="Mateo J.L."/>
            <person name="Blanco-Fernandez C."/>
            <person name="Garcia-Vazquez E."/>
            <person name="Machado-Schiaffino G."/>
        </authorList>
    </citation>
    <scope>NUCLEOTIDE SEQUENCE</scope>
    <source>
        <strain evidence="1">C29</strain>
        <tissue evidence="1">Fin</tissue>
    </source>
</reference>
<organism evidence="1 2">
    <name type="scientific">Merluccius polli</name>
    <name type="common">Benguela hake</name>
    <name type="synonym">Merluccius cadenati</name>
    <dbReference type="NCBI Taxonomy" id="89951"/>
    <lineage>
        <taxon>Eukaryota</taxon>
        <taxon>Metazoa</taxon>
        <taxon>Chordata</taxon>
        <taxon>Craniata</taxon>
        <taxon>Vertebrata</taxon>
        <taxon>Euteleostomi</taxon>
        <taxon>Actinopterygii</taxon>
        <taxon>Neopterygii</taxon>
        <taxon>Teleostei</taxon>
        <taxon>Neoteleostei</taxon>
        <taxon>Acanthomorphata</taxon>
        <taxon>Zeiogadaria</taxon>
        <taxon>Gadariae</taxon>
        <taxon>Gadiformes</taxon>
        <taxon>Gadoidei</taxon>
        <taxon>Merlucciidae</taxon>
        <taxon>Merluccius</taxon>
    </lineage>
</organism>
<name>A0AA47MLG3_MERPO</name>
<sequence>MVTCPFPSPPSDPNKGLDVPVTWPRFQSHDQQYLEINSKMDRGFVGQNLRLRYVHFWGSILPDLPFIKYE</sequence>
<protein>
    <submittedName>
        <fullName evidence="1">Uncharacterized protein</fullName>
    </submittedName>
</protein>